<comment type="caution">
    <text evidence="2">The sequence shown here is derived from an EMBL/GenBank/DDBJ whole genome shotgun (WGS) entry which is preliminary data.</text>
</comment>
<keyword evidence="1" id="KW-0812">Transmembrane</keyword>
<keyword evidence="1" id="KW-0472">Membrane</keyword>
<keyword evidence="3" id="KW-1185">Reference proteome</keyword>
<sequence length="145" mass="15724">MMQRARVQSISGGKIVVTVMQASACMGCHAAGSCSVLDKKPRSVEVNMPSGGQFQLGEEVMLKGAYSIGRRAIFAVFIVPLILLLAAAFIALSALEWSEPNAIFLSLGVIVVYYLLLIPFRGYFEKKLSFTIEKIPPHNSVEADS</sequence>
<dbReference type="PROSITE" id="PS51257">
    <property type="entry name" value="PROKAR_LIPOPROTEIN"/>
    <property type="match status" value="1"/>
</dbReference>
<evidence type="ECO:0000313" key="3">
    <source>
        <dbReference type="Proteomes" id="UP001628220"/>
    </source>
</evidence>
<reference evidence="2 3" key="1">
    <citation type="journal article" date="2025" name="Int. J. Syst. Evol. Microbiol.">
        <title>Desulfovibrio falkowii sp. nov., Porphyromonas miyakawae sp. nov., Mediterraneibacter flintii sp. nov. and Owariibacterium komagatae gen. nov., sp. nov., isolated from human faeces.</title>
        <authorList>
            <person name="Hamaguchi T."/>
            <person name="Ohara M."/>
            <person name="Hisatomi A."/>
            <person name="Sekiguchi K."/>
            <person name="Takeda J.I."/>
            <person name="Ueyama J."/>
            <person name="Ito M."/>
            <person name="Nishiwaki H."/>
            <person name="Ogi T."/>
            <person name="Hirayama M."/>
            <person name="Ohkuma M."/>
            <person name="Sakamoto M."/>
            <person name="Ohno K."/>
        </authorList>
    </citation>
    <scope>NUCLEOTIDE SEQUENCE [LARGE SCALE GENOMIC DNA]</scope>
    <source>
        <strain evidence="2 3">13CB11C</strain>
    </source>
</reference>
<feature type="transmembrane region" description="Helical" evidence="1">
    <location>
        <begin position="72"/>
        <end position="95"/>
    </location>
</feature>
<dbReference type="Proteomes" id="UP001628220">
    <property type="component" value="Unassembled WGS sequence"/>
</dbReference>
<evidence type="ECO:0000313" key="2">
    <source>
        <dbReference type="EMBL" id="GAB1251844.1"/>
    </source>
</evidence>
<proteinExistence type="predicted"/>
<name>A0ABQ0E287_9PORP</name>
<dbReference type="Pfam" id="PF04246">
    <property type="entry name" value="RseC_MucC"/>
    <property type="match status" value="1"/>
</dbReference>
<gene>
    <name evidence="2" type="ORF">Tsumi_09490</name>
</gene>
<protein>
    <recommendedName>
        <fullName evidence="4">Positive regulator of sigma(E), RseC/MucC</fullName>
    </recommendedName>
</protein>
<feature type="transmembrane region" description="Helical" evidence="1">
    <location>
        <begin position="101"/>
        <end position="120"/>
    </location>
</feature>
<organism evidence="2 3">
    <name type="scientific">Porphyromonas miyakawae</name>
    <dbReference type="NCBI Taxonomy" id="3137470"/>
    <lineage>
        <taxon>Bacteria</taxon>
        <taxon>Pseudomonadati</taxon>
        <taxon>Bacteroidota</taxon>
        <taxon>Bacteroidia</taxon>
        <taxon>Bacteroidales</taxon>
        <taxon>Porphyromonadaceae</taxon>
        <taxon>Porphyromonas</taxon>
    </lineage>
</organism>
<evidence type="ECO:0008006" key="4">
    <source>
        <dbReference type="Google" id="ProtNLM"/>
    </source>
</evidence>
<keyword evidence="1" id="KW-1133">Transmembrane helix</keyword>
<evidence type="ECO:0000256" key="1">
    <source>
        <dbReference type="SAM" id="Phobius"/>
    </source>
</evidence>
<accession>A0ABQ0E287</accession>
<dbReference type="RefSeq" id="WP_411915661.1">
    <property type="nucleotide sequence ID" value="NZ_BAAFSF010000002.1"/>
</dbReference>
<dbReference type="EMBL" id="BAAFSF010000002">
    <property type="protein sequence ID" value="GAB1251844.1"/>
    <property type="molecule type" value="Genomic_DNA"/>
</dbReference>